<sequence>MRDRKHIIFYILSAVFLALVQEAFFNDLRIFGAKPNLTLALLCVTAVRMDYAEAMVYGLSTGLFVDIVYGRYIGLYGLLYLYLALGIVLITSRFNYAEKLWWPAAAAPLPLLLYAFVESFLVRLLAVYAGEAQDLYAGGFWTHVAARILPVTFYNCICIVVFMIPVLKFLDRKPGGFK</sequence>
<evidence type="ECO:0000256" key="1">
    <source>
        <dbReference type="ARBA" id="ARBA00004651"/>
    </source>
</evidence>
<feature type="transmembrane region" description="Helical" evidence="8">
    <location>
        <begin position="148"/>
        <end position="170"/>
    </location>
</feature>
<keyword evidence="7 8" id="KW-0472">Membrane</keyword>
<protein>
    <submittedName>
        <fullName evidence="9">Rod shape-determining protein MreD</fullName>
    </submittedName>
</protein>
<keyword evidence="4 8" id="KW-0812">Transmembrane</keyword>
<keyword evidence="3" id="KW-1003">Cell membrane</keyword>
<evidence type="ECO:0000256" key="2">
    <source>
        <dbReference type="ARBA" id="ARBA00007776"/>
    </source>
</evidence>
<dbReference type="Pfam" id="PF04093">
    <property type="entry name" value="MreD"/>
    <property type="match status" value="1"/>
</dbReference>
<keyword evidence="6 8" id="KW-1133">Transmembrane helix</keyword>
<feature type="transmembrane region" description="Helical" evidence="8">
    <location>
        <begin position="109"/>
        <end position="128"/>
    </location>
</feature>
<dbReference type="EMBL" id="DVMM01000167">
    <property type="protein sequence ID" value="HIU30172.1"/>
    <property type="molecule type" value="Genomic_DNA"/>
</dbReference>
<evidence type="ECO:0000256" key="3">
    <source>
        <dbReference type="ARBA" id="ARBA00022475"/>
    </source>
</evidence>
<feature type="transmembrane region" description="Helical" evidence="8">
    <location>
        <begin position="7"/>
        <end position="24"/>
    </location>
</feature>
<dbReference type="GO" id="GO:0005886">
    <property type="term" value="C:plasma membrane"/>
    <property type="evidence" value="ECO:0007669"/>
    <property type="project" value="UniProtKB-SubCell"/>
</dbReference>
<evidence type="ECO:0000256" key="5">
    <source>
        <dbReference type="ARBA" id="ARBA00022960"/>
    </source>
</evidence>
<evidence type="ECO:0000313" key="10">
    <source>
        <dbReference type="Proteomes" id="UP000824089"/>
    </source>
</evidence>
<name>A0A9D1LBC1_9CLOT</name>
<evidence type="ECO:0000313" key="9">
    <source>
        <dbReference type="EMBL" id="HIU30172.1"/>
    </source>
</evidence>
<evidence type="ECO:0000256" key="7">
    <source>
        <dbReference type="ARBA" id="ARBA00023136"/>
    </source>
</evidence>
<feature type="transmembrane region" description="Helical" evidence="8">
    <location>
        <begin position="79"/>
        <end position="97"/>
    </location>
</feature>
<comment type="subcellular location">
    <subcellularLocation>
        <location evidence="1">Cell membrane</location>
        <topology evidence="1">Multi-pass membrane protein</topology>
    </subcellularLocation>
</comment>
<feature type="transmembrane region" description="Helical" evidence="8">
    <location>
        <begin position="30"/>
        <end position="47"/>
    </location>
</feature>
<keyword evidence="5" id="KW-0133">Cell shape</keyword>
<accession>A0A9D1LBC1</accession>
<comment type="caution">
    <text evidence="9">The sequence shown here is derived from an EMBL/GenBank/DDBJ whole genome shotgun (WGS) entry which is preliminary data.</text>
</comment>
<evidence type="ECO:0000256" key="4">
    <source>
        <dbReference type="ARBA" id="ARBA00022692"/>
    </source>
</evidence>
<organism evidence="9 10">
    <name type="scientific">Candidatus Egerieisoma faecipullorum</name>
    <dbReference type="NCBI Taxonomy" id="2840963"/>
    <lineage>
        <taxon>Bacteria</taxon>
        <taxon>Bacillati</taxon>
        <taxon>Bacillota</taxon>
        <taxon>Clostridia</taxon>
        <taxon>Eubacteriales</taxon>
        <taxon>Clostridiaceae</taxon>
        <taxon>Clostridiaceae incertae sedis</taxon>
        <taxon>Candidatus Egerieisoma</taxon>
    </lineage>
</organism>
<evidence type="ECO:0000256" key="8">
    <source>
        <dbReference type="SAM" id="Phobius"/>
    </source>
</evidence>
<dbReference type="InterPro" id="IPR007227">
    <property type="entry name" value="Cell_shape_determining_MreD"/>
</dbReference>
<proteinExistence type="inferred from homology"/>
<dbReference type="AlphaFoldDB" id="A0A9D1LBC1"/>
<reference evidence="9" key="2">
    <citation type="journal article" date="2021" name="PeerJ">
        <title>Extensive microbial diversity within the chicken gut microbiome revealed by metagenomics and culture.</title>
        <authorList>
            <person name="Gilroy R."/>
            <person name="Ravi A."/>
            <person name="Getino M."/>
            <person name="Pursley I."/>
            <person name="Horton D.L."/>
            <person name="Alikhan N.F."/>
            <person name="Baker D."/>
            <person name="Gharbi K."/>
            <person name="Hall N."/>
            <person name="Watson M."/>
            <person name="Adriaenssens E.M."/>
            <person name="Foster-Nyarko E."/>
            <person name="Jarju S."/>
            <person name="Secka A."/>
            <person name="Antonio M."/>
            <person name="Oren A."/>
            <person name="Chaudhuri R.R."/>
            <person name="La Ragione R."/>
            <person name="Hildebrand F."/>
            <person name="Pallen M.J."/>
        </authorList>
    </citation>
    <scope>NUCLEOTIDE SEQUENCE</scope>
    <source>
        <strain evidence="9">CHK195-4489</strain>
    </source>
</reference>
<comment type="similarity">
    <text evidence="2">Belongs to the MreD family.</text>
</comment>
<reference evidence="9" key="1">
    <citation type="submission" date="2020-10" db="EMBL/GenBank/DDBJ databases">
        <authorList>
            <person name="Gilroy R."/>
        </authorList>
    </citation>
    <scope>NUCLEOTIDE SEQUENCE</scope>
    <source>
        <strain evidence="9">CHK195-4489</strain>
    </source>
</reference>
<gene>
    <name evidence="9" type="primary">mreD</name>
    <name evidence="9" type="ORF">IAD50_07755</name>
</gene>
<dbReference type="Proteomes" id="UP000824089">
    <property type="component" value="Unassembled WGS sequence"/>
</dbReference>
<evidence type="ECO:0000256" key="6">
    <source>
        <dbReference type="ARBA" id="ARBA00022989"/>
    </source>
</evidence>
<dbReference type="GO" id="GO:0008360">
    <property type="term" value="P:regulation of cell shape"/>
    <property type="evidence" value="ECO:0007669"/>
    <property type="project" value="UniProtKB-KW"/>
</dbReference>